<comment type="caution">
    <text evidence="1">The sequence shown here is derived from an EMBL/GenBank/DDBJ whole genome shotgun (WGS) entry which is preliminary data.</text>
</comment>
<keyword evidence="2" id="KW-1185">Reference proteome</keyword>
<evidence type="ECO:0000313" key="1">
    <source>
        <dbReference type="EMBL" id="KAK7497812.1"/>
    </source>
</evidence>
<dbReference type="AlphaFoldDB" id="A0ABD0LES7"/>
<name>A0ABD0LES7_9CAEN</name>
<dbReference type="EMBL" id="JACVVK020000055">
    <property type="protein sequence ID" value="KAK7497812.1"/>
    <property type="molecule type" value="Genomic_DNA"/>
</dbReference>
<reference evidence="1 2" key="1">
    <citation type="journal article" date="2023" name="Sci. Data">
        <title>Genome assembly of the Korean intertidal mud-creeper Batillaria attramentaria.</title>
        <authorList>
            <person name="Patra A.K."/>
            <person name="Ho P.T."/>
            <person name="Jun S."/>
            <person name="Lee S.J."/>
            <person name="Kim Y."/>
            <person name="Won Y.J."/>
        </authorList>
    </citation>
    <scope>NUCLEOTIDE SEQUENCE [LARGE SCALE GENOMIC DNA]</scope>
    <source>
        <strain evidence="1">Wonlab-2016</strain>
    </source>
</reference>
<gene>
    <name evidence="1" type="ORF">BaRGS_00010946</name>
</gene>
<dbReference type="Proteomes" id="UP001519460">
    <property type="component" value="Unassembled WGS sequence"/>
</dbReference>
<sequence>MYVVKTYDLGRYQCRVNAAVNPYRFSRFLGATPIITDVYHFEVSPPCAGMSTDCRSSVLTSLLQFSLRHEQLSLTCSPGGRTLSEHGFSSTSVCPLSVWPRGSYDIRTVSTCTLAIMQPARLMST</sequence>
<accession>A0ABD0LES7</accession>
<proteinExistence type="predicted"/>
<evidence type="ECO:0000313" key="2">
    <source>
        <dbReference type="Proteomes" id="UP001519460"/>
    </source>
</evidence>
<protein>
    <submittedName>
        <fullName evidence="1">Uncharacterized protein</fullName>
    </submittedName>
</protein>
<organism evidence="1 2">
    <name type="scientific">Batillaria attramentaria</name>
    <dbReference type="NCBI Taxonomy" id="370345"/>
    <lineage>
        <taxon>Eukaryota</taxon>
        <taxon>Metazoa</taxon>
        <taxon>Spiralia</taxon>
        <taxon>Lophotrochozoa</taxon>
        <taxon>Mollusca</taxon>
        <taxon>Gastropoda</taxon>
        <taxon>Caenogastropoda</taxon>
        <taxon>Sorbeoconcha</taxon>
        <taxon>Cerithioidea</taxon>
        <taxon>Batillariidae</taxon>
        <taxon>Batillaria</taxon>
    </lineage>
</organism>